<feature type="transmembrane region" description="Helical" evidence="1">
    <location>
        <begin position="39"/>
        <end position="58"/>
    </location>
</feature>
<name>A0ABY5VLA2_9FIRM</name>
<dbReference type="InterPro" id="IPR006976">
    <property type="entry name" value="VanZ-like"/>
</dbReference>
<feature type="transmembrane region" description="Helical" evidence="1">
    <location>
        <begin position="140"/>
        <end position="157"/>
    </location>
</feature>
<dbReference type="RefSeq" id="WP_049898098.1">
    <property type="nucleotide sequence ID" value="NZ_CABLBR010000009.1"/>
</dbReference>
<feature type="transmembrane region" description="Helical" evidence="1">
    <location>
        <begin position="83"/>
        <end position="104"/>
    </location>
</feature>
<evidence type="ECO:0000313" key="3">
    <source>
        <dbReference type="EMBL" id="UWP61087.1"/>
    </source>
</evidence>
<dbReference type="PANTHER" id="PTHR36834:SF1">
    <property type="entry name" value="INTEGRAL MEMBRANE PROTEIN"/>
    <property type="match status" value="1"/>
</dbReference>
<feature type="transmembrane region" description="Helical" evidence="1">
    <location>
        <begin position="178"/>
        <end position="202"/>
    </location>
</feature>
<dbReference type="Proteomes" id="UP001060164">
    <property type="component" value="Chromosome"/>
</dbReference>
<dbReference type="InterPro" id="IPR053150">
    <property type="entry name" value="Teicoplanin_resist-assoc"/>
</dbReference>
<organism evidence="3 4">
    <name type="scientific">Ruminococcus gauvreauii</name>
    <dbReference type="NCBI Taxonomy" id="438033"/>
    <lineage>
        <taxon>Bacteria</taxon>
        <taxon>Bacillati</taxon>
        <taxon>Bacillota</taxon>
        <taxon>Clostridia</taxon>
        <taxon>Eubacteriales</taxon>
        <taxon>Oscillospiraceae</taxon>
        <taxon>Ruminococcus</taxon>
    </lineage>
</organism>
<accession>A0ABY5VLA2</accession>
<sequence length="209" mass="24090">MLSYLLMELLCTTPVIFLTGIICYVAMRIFKYNAKGIHIAAVTLFSASLILIFDITGLPSFYDMRWGDAGINLIPFVDFPQEIFQYGMNVILFFPVGFFLPLLWKKFESFLRVFLTGLGMSLVIELLQLFTFRAVDIDDLLMNTLGAAAGYLIWRLLQKVFPAFLTRFRSNGRRLWENLGWLICIAGCLMMNFFVIPLQYAFVYHLLRG</sequence>
<gene>
    <name evidence="3" type="ORF">NQ502_08675</name>
</gene>
<proteinExistence type="predicted"/>
<evidence type="ECO:0000313" key="4">
    <source>
        <dbReference type="Proteomes" id="UP001060164"/>
    </source>
</evidence>
<dbReference type="Pfam" id="PF04892">
    <property type="entry name" value="VanZ"/>
    <property type="match status" value="1"/>
</dbReference>
<keyword evidence="1" id="KW-0812">Transmembrane</keyword>
<feature type="transmembrane region" description="Helical" evidence="1">
    <location>
        <begin position="6"/>
        <end position="27"/>
    </location>
</feature>
<keyword evidence="1" id="KW-1133">Transmembrane helix</keyword>
<dbReference type="EMBL" id="CP102290">
    <property type="protein sequence ID" value="UWP61087.1"/>
    <property type="molecule type" value="Genomic_DNA"/>
</dbReference>
<dbReference type="PANTHER" id="PTHR36834">
    <property type="entry name" value="MEMBRANE PROTEIN-RELATED"/>
    <property type="match status" value="1"/>
</dbReference>
<evidence type="ECO:0000259" key="2">
    <source>
        <dbReference type="Pfam" id="PF04892"/>
    </source>
</evidence>
<reference evidence="3" key="1">
    <citation type="journal article" date="2022" name="Cell">
        <title>Design, construction, and in vivo augmentation of a complex gut microbiome.</title>
        <authorList>
            <person name="Cheng A.G."/>
            <person name="Ho P.Y."/>
            <person name="Aranda-Diaz A."/>
            <person name="Jain S."/>
            <person name="Yu F.B."/>
            <person name="Meng X."/>
            <person name="Wang M."/>
            <person name="Iakiviak M."/>
            <person name="Nagashima K."/>
            <person name="Zhao A."/>
            <person name="Murugkar P."/>
            <person name="Patil A."/>
            <person name="Atabakhsh K."/>
            <person name="Weakley A."/>
            <person name="Yan J."/>
            <person name="Brumbaugh A.R."/>
            <person name="Higginbottom S."/>
            <person name="Dimas A."/>
            <person name="Shiver A.L."/>
            <person name="Deutschbauer A."/>
            <person name="Neff N."/>
            <person name="Sonnenburg J.L."/>
            <person name="Huang K.C."/>
            <person name="Fischbach M.A."/>
        </authorList>
    </citation>
    <scope>NUCLEOTIDE SEQUENCE</scope>
    <source>
        <strain evidence="3">DSM 19829</strain>
    </source>
</reference>
<feature type="domain" description="VanZ-like" evidence="2">
    <location>
        <begin position="48"/>
        <end position="157"/>
    </location>
</feature>
<feature type="transmembrane region" description="Helical" evidence="1">
    <location>
        <begin position="111"/>
        <end position="134"/>
    </location>
</feature>
<keyword evidence="4" id="KW-1185">Reference proteome</keyword>
<protein>
    <submittedName>
        <fullName evidence="3">VanZ family protein</fullName>
    </submittedName>
</protein>
<keyword evidence="1" id="KW-0472">Membrane</keyword>
<evidence type="ECO:0000256" key="1">
    <source>
        <dbReference type="SAM" id="Phobius"/>
    </source>
</evidence>